<dbReference type="InterPro" id="IPR036397">
    <property type="entry name" value="RNaseH_sf"/>
</dbReference>
<dbReference type="AlphaFoldDB" id="A0AAD4WU56"/>
<dbReference type="InterPro" id="IPR012337">
    <property type="entry name" value="RNaseH-like_sf"/>
</dbReference>
<dbReference type="PANTHER" id="PTHR47266">
    <property type="entry name" value="ENDONUCLEASE-RELATED"/>
    <property type="match status" value="1"/>
</dbReference>
<evidence type="ECO:0008006" key="3">
    <source>
        <dbReference type="Google" id="ProtNLM"/>
    </source>
</evidence>
<gene>
    <name evidence="1" type="ORF">L3X38_002512</name>
</gene>
<dbReference type="InterPro" id="IPR052160">
    <property type="entry name" value="Gypsy_RT_Integrase-like"/>
</dbReference>
<keyword evidence="2" id="KW-1185">Reference proteome</keyword>
<organism evidence="1 2">
    <name type="scientific">Prunus dulcis</name>
    <name type="common">Almond</name>
    <name type="synonym">Amygdalus dulcis</name>
    <dbReference type="NCBI Taxonomy" id="3755"/>
    <lineage>
        <taxon>Eukaryota</taxon>
        <taxon>Viridiplantae</taxon>
        <taxon>Streptophyta</taxon>
        <taxon>Embryophyta</taxon>
        <taxon>Tracheophyta</taxon>
        <taxon>Spermatophyta</taxon>
        <taxon>Magnoliopsida</taxon>
        <taxon>eudicotyledons</taxon>
        <taxon>Gunneridae</taxon>
        <taxon>Pentapetalae</taxon>
        <taxon>rosids</taxon>
        <taxon>fabids</taxon>
        <taxon>Rosales</taxon>
        <taxon>Rosaceae</taxon>
        <taxon>Amygdaloideae</taxon>
        <taxon>Amygdaleae</taxon>
        <taxon>Prunus</taxon>
    </lineage>
</organism>
<dbReference type="EMBL" id="JAJFAZ020000001">
    <property type="protein sequence ID" value="KAI5349623.1"/>
    <property type="molecule type" value="Genomic_DNA"/>
</dbReference>
<dbReference type="SUPFAM" id="SSF53098">
    <property type="entry name" value="Ribonuclease H-like"/>
    <property type="match status" value="1"/>
</dbReference>
<name>A0AAD4WU56_PRUDU</name>
<comment type="caution">
    <text evidence="1">The sequence shown here is derived from an EMBL/GenBank/DDBJ whole genome shotgun (WGS) entry which is preliminary data.</text>
</comment>
<dbReference type="Proteomes" id="UP001054821">
    <property type="component" value="Chromosome 1"/>
</dbReference>
<dbReference type="GO" id="GO:0003676">
    <property type="term" value="F:nucleic acid binding"/>
    <property type="evidence" value="ECO:0007669"/>
    <property type="project" value="InterPro"/>
</dbReference>
<dbReference type="Gene3D" id="3.30.420.10">
    <property type="entry name" value="Ribonuclease H-like superfamily/Ribonuclease H"/>
    <property type="match status" value="1"/>
</dbReference>
<sequence>MTAYLSTAYRLLQAFQAYKIRQIPMTKNSHADALARLALAINNKDTNTLVKKCDKCQRFGNIPHIPVEPLTQIVSPWPFAQLGLDLIDPMSQGKGQVKYVVVAVDYFTKWVDVEALATITAARMEDFVWTHIFYRTIELNHQRTFAGDFPVGLPRNGKALVLTALTLKLPKPFRQSLVLQFGFRRLASGDLLSRRVLLLQRLLLGLPLLLCLGPE</sequence>
<proteinExistence type="predicted"/>
<accession>A0AAD4WU56</accession>
<reference evidence="1 2" key="1">
    <citation type="journal article" date="2022" name="G3 (Bethesda)">
        <title>Whole-genome sequence and methylome profiling of the almond [Prunus dulcis (Mill.) D.A. Webb] cultivar 'Nonpareil'.</title>
        <authorList>
            <person name="D'Amico-Willman K.M."/>
            <person name="Ouma W.Z."/>
            <person name="Meulia T."/>
            <person name="Sideli G.M."/>
            <person name="Gradziel T.M."/>
            <person name="Fresnedo-Ramirez J."/>
        </authorList>
    </citation>
    <scope>NUCLEOTIDE SEQUENCE [LARGE SCALE GENOMIC DNA]</scope>
    <source>
        <strain evidence="1">Clone GOH B32 T37-40</strain>
    </source>
</reference>
<protein>
    <recommendedName>
        <fullName evidence="3">Integrase catalytic domain-containing protein</fullName>
    </recommendedName>
</protein>
<evidence type="ECO:0000313" key="1">
    <source>
        <dbReference type="EMBL" id="KAI5349623.1"/>
    </source>
</evidence>
<evidence type="ECO:0000313" key="2">
    <source>
        <dbReference type="Proteomes" id="UP001054821"/>
    </source>
</evidence>